<dbReference type="Pfam" id="PF01541">
    <property type="entry name" value="GIY-YIG"/>
    <property type="match status" value="2"/>
</dbReference>
<reference evidence="2" key="1">
    <citation type="journal article" date="2015" name="Nature">
        <title>Complex archaea that bridge the gap between prokaryotes and eukaryotes.</title>
        <authorList>
            <person name="Spang A."/>
            <person name="Saw J.H."/>
            <person name="Jorgensen S.L."/>
            <person name="Zaremba-Niedzwiedzka K."/>
            <person name="Martijn J."/>
            <person name="Lind A.E."/>
            <person name="van Eijk R."/>
            <person name="Schleper C."/>
            <person name="Guy L."/>
            <person name="Ettema T.J."/>
        </authorList>
    </citation>
    <scope>NUCLEOTIDE SEQUENCE</scope>
</reference>
<sequence>MPDINWKYCQENSDLILSAGLLMLIKIKPTNFGTVCENCYGNYLITDKNENWSYTGEGKNLSNRIKQHAKEKTSTFFKNYVKSNGLAKKLKLEDFEFRTINNSIGRKELEEFTIMNFPTNLNNFQKGKRNLFKAKANEKLWTEVQKNYSKIIEQGEKEFTKIKNFGWTSGKINNGAGIYWIEHKKDGHIYIGESSDVFKRHATHSGRTYFSAVRRNLGETILGFKLQTINGRKRYFSDKEDLELTKYLNSCSIKTMPISFGRFELEEHLIRKHKPILNRKENA</sequence>
<dbReference type="InterPro" id="IPR000305">
    <property type="entry name" value="GIY-YIG_endonuc"/>
</dbReference>
<dbReference type="EMBL" id="LAZR01000120">
    <property type="protein sequence ID" value="KKN89278.1"/>
    <property type="molecule type" value="Genomic_DNA"/>
</dbReference>
<dbReference type="AlphaFoldDB" id="A0A0F9XC43"/>
<dbReference type="SUPFAM" id="SSF82771">
    <property type="entry name" value="GIY-YIG endonuclease"/>
    <property type="match status" value="2"/>
</dbReference>
<protein>
    <recommendedName>
        <fullName evidence="1">GIY-YIG domain-containing protein</fullName>
    </recommendedName>
</protein>
<proteinExistence type="predicted"/>
<accession>A0A0F9XC43</accession>
<gene>
    <name evidence="2" type="ORF">LCGC14_0239350</name>
</gene>
<comment type="caution">
    <text evidence="2">The sequence shown here is derived from an EMBL/GenBank/DDBJ whole genome shotgun (WGS) entry which is preliminary data.</text>
</comment>
<dbReference type="SMART" id="SM00465">
    <property type="entry name" value="GIYc"/>
    <property type="match status" value="2"/>
</dbReference>
<feature type="domain" description="GIY-YIG" evidence="1">
    <location>
        <begin position="174"/>
        <end position="279"/>
    </location>
</feature>
<dbReference type="PROSITE" id="PS50164">
    <property type="entry name" value="GIY_YIG"/>
    <property type="match status" value="1"/>
</dbReference>
<name>A0A0F9XC43_9ZZZZ</name>
<evidence type="ECO:0000259" key="1">
    <source>
        <dbReference type="PROSITE" id="PS50164"/>
    </source>
</evidence>
<organism evidence="2">
    <name type="scientific">marine sediment metagenome</name>
    <dbReference type="NCBI Taxonomy" id="412755"/>
    <lineage>
        <taxon>unclassified sequences</taxon>
        <taxon>metagenomes</taxon>
        <taxon>ecological metagenomes</taxon>
    </lineage>
</organism>
<evidence type="ECO:0000313" key="2">
    <source>
        <dbReference type="EMBL" id="KKN89278.1"/>
    </source>
</evidence>
<dbReference type="InterPro" id="IPR035901">
    <property type="entry name" value="GIY-YIG_endonuc_sf"/>
</dbReference>
<dbReference type="CDD" id="cd00719">
    <property type="entry name" value="GIY-YIG_SF"/>
    <property type="match status" value="1"/>
</dbReference>